<dbReference type="AlphaFoldDB" id="A0A9P7YY35"/>
<dbReference type="GO" id="GO:0000976">
    <property type="term" value="F:transcription cis-regulatory region binding"/>
    <property type="evidence" value="ECO:0007669"/>
    <property type="project" value="TreeGrafter"/>
</dbReference>
<evidence type="ECO:0000259" key="3">
    <source>
        <dbReference type="PROSITE" id="PS50048"/>
    </source>
</evidence>
<dbReference type="SUPFAM" id="SSF57701">
    <property type="entry name" value="Zn2/Cys6 DNA-binding domain"/>
    <property type="match status" value="1"/>
</dbReference>
<evidence type="ECO:0000313" key="4">
    <source>
        <dbReference type="EMBL" id="KAG9241796.1"/>
    </source>
</evidence>
<dbReference type="GO" id="GO:0045944">
    <property type="term" value="P:positive regulation of transcription by RNA polymerase II"/>
    <property type="evidence" value="ECO:0007669"/>
    <property type="project" value="TreeGrafter"/>
</dbReference>
<dbReference type="PROSITE" id="PS50048">
    <property type="entry name" value="ZN2_CY6_FUNGAL_2"/>
    <property type="match status" value="1"/>
</dbReference>
<dbReference type="CDD" id="cd00067">
    <property type="entry name" value="GAL4"/>
    <property type="match status" value="1"/>
</dbReference>
<proteinExistence type="predicted"/>
<keyword evidence="5" id="KW-1185">Reference proteome</keyword>
<name>A0A9P7YY35_9HELO</name>
<dbReference type="SMART" id="SM00066">
    <property type="entry name" value="GAL4"/>
    <property type="match status" value="1"/>
</dbReference>
<dbReference type="OrthoDB" id="416217at2759"/>
<comment type="subcellular location">
    <subcellularLocation>
        <location evidence="1">Nucleus</location>
    </subcellularLocation>
</comment>
<organism evidence="4 5">
    <name type="scientific">Calycina marina</name>
    <dbReference type="NCBI Taxonomy" id="1763456"/>
    <lineage>
        <taxon>Eukaryota</taxon>
        <taxon>Fungi</taxon>
        <taxon>Dikarya</taxon>
        <taxon>Ascomycota</taxon>
        <taxon>Pezizomycotina</taxon>
        <taxon>Leotiomycetes</taxon>
        <taxon>Helotiales</taxon>
        <taxon>Pezizellaceae</taxon>
        <taxon>Calycina</taxon>
    </lineage>
</organism>
<evidence type="ECO:0000256" key="2">
    <source>
        <dbReference type="ARBA" id="ARBA00023242"/>
    </source>
</evidence>
<dbReference type="GO" id="GO:0000981">
    <property type="term" value="F:DNA-binding transcription factor activity, RNA polymerase II-specific"/>
    <property type="evidence" value="ECO:0007669"/>
    <property type="project" value="InterPro"/>
</dbReference>
<reference evidence="4" key="1">
    <citation type="journal article" date="2021" name="IMA Fungus">
        <title>Genomic characterization of three marine fungi, including Emericellopsis atlantica sp. nov. with signatures of a generalist lifestyle and marine biomass degradation.</title>
        <authorList>
            <person name="Hagestad O.C."/>
            <person name="Hou L."/>
            <person name="Andersen J.H."/>
            <person name="Hansen E.H."/>
            <person name="Altermark B."/>
            <person name="Li C."/>
            <person name="Kuhnert E."/>
            <person name="Cox R.J."/>
            <person name="Crous P.W."/>
            <person name="Spatafora J.W."/>
            <person name="Lail K."/>
            <person name="Amirebrahimi M."/>
            <person name="Lipzen A."/>
            <person name="Pangilinan J."/>
            <person name="Andreopoulos W."/>
            <person name="Hayes R.D."/>
            <person name="Ng V."/>
            <person name="Grigoriev I.V."/>
            <person name="Jackson S.A."/>
            <person name="Sutton T.D.S."/>
            <person name="Dobson A.D.W."/>
            <person name="Rama T."/>
        </authorList>
    </citation>
    <scope>NUCLEOTIDE SEQUENCE</scope>
    <source>
        <strain evidence="4">TRa3180A</strain>
    </source>
</reference>
<dbReference type="InterPro" id="IPR021858">
    <property type="entry name" value="Fun_TF"/>
</dbReference>
<dbReference type="PANTHER" id="PTHR37534:SF11">
    <property type="entry name" value="ZN(II)2CYS6 TRANSCRIPTION FACTOR (EUROFUNG)"/>
    <property type="match status" value="1"/>
</dbReference>
<dbReference type="GO" id="GO:0005634">
    <property type="term" value="C:nucleus"/>
    <property type="evidence" value="ECO:0007669"/>
    <property type="project" value="UniProtKB-SubCell"/>
</dbReference>
<dbReference type="Gene3D" id="4.10.240.10">
    <property type="entry name" value="Zn(2)-C6 fungal-type DNA-binding domain"/>
    <property type="match status" value="1"/>
</dbReference>
<dbReference type="Pfam" id="PF00172">
    <property type="entry name" value="Zn_clus"/>
    <property type="match status" value="1"/>
</dbReference>
<evidence type="ECO:0000256" key="1">
    <source>
        <dbReference type="ARBA" id="ARBA00004123"/>
    </source>
</evidence>
<gene>
    <name evidence="4" type="ORF">BJ878DRAFT_208935</name>
</gene>
<dbReference type="EMBL" id="MU254155">
    <property type="protein sequence ID" value="KAG9241796.1"/>
    <property type="molecule type" value="Genomic_DNA"/>
</dbReference>
<comment type="caution">
    <text evidence="4">The sequence shown here is derived from an EMBL/GenBank/DDBJ whole genome shotgun (WGS) entry which is preliminary data.</text>
</comment>
<dbReference type="InterPro" id="IPR001138">
    <property type="entry name" value="Zn2Cys6_DnaBD"/>
</dbReference>
<dbReference type="GO" id="GO:0008270">
    <property type="term" value="F:zinc ion binding"/>
    <property type="evidence" value="ECO:0007669"/>
    <property type="project" value="InterPro"/>
</dbReference>
<dbReference type="Pfam" id="PF11951">
    <property type="entry name" value="Fungal_trans_2"/>
    <property type="match status" value="1"/>
</dbReference>
<dbReference type="PANTHER" id="PTHR37534">
    <property type="entry name" value="TRANSCRIPTIONAL ACTIVATOR PROTEIN UGA3"/>
    <property type="match status" value="1"/>
</dbReference>
<dbReference type="InterPro" id="IPR036864">
    <property type="entry name" value="Zn2-C6_fun-type_DNA-bd_sf"/>
</dbReference>
<accession>A0A9P7YY35</accession>
<evidence type="ECO:0000313" key="5">
    <source>
        <dbReference type="Proteomes" id="UP000887226"/>
    </source>
</evidence>
<dbReference type="PROSITE" id="PS00463">
    <property type="entry name" value="ZN2_CY6_FUNGAL_1"/>
    <property type="match status" value="1"/>
</dbReference>
<protein>
    <submittedName>
        <fullName evidence="4">Fungal-specific transcription factor domain-containing protein</fullName>
    </submittedName>
</protein>
<dbReference type="Proteomes" id="UP000887226">
    <property type="component" value="Unassembled WGS sequence"/>
</dbReference>
<sequence>MSEARRIKSRAGCQQCKRRRVKCDLSSPSCTQCKRQMLQCPGYQKPLKWRDESKTLRQSQVLTQQSYRSASKDEVLTSTLPVDDEASVLIHHYFTKICKIAGCFDSDLNPFRKLASTMMSYSRPVYLLLQASSAAHLSRQVPEMRIKALQLQSEAFAAVRDDISKVQGPRQPRHNIVTDELMISSIIAGLTSAWYDVNDVGGSHVLGGQVLLYLWLQPQRKRLQYQQTFILGAFVYWLTISSFVVGDAERSYQYQDNLLKTVNELDISHDFVDDTAVPDALRRIFPHPLAGFSIPLLVMVGKVGSLCRMQQTSGSSNNVAFTDLQERKAQALELELLDKAQVHLPNFADPMDPLTTIDEILSVGEAYQCAGLLQLYATFPSLLQRQFARNYTDNLAAQVPSLEAEMEAMVTNSEGRYTAQQHNWLRAFAFHICNILVSVPSNSGTRVLQGLPVIIASTWLVNPETSSRELTDPDTIVEHSRLFLCTSTKKTEYWRNQVRLGLRLHGEVVGLEQVSRIINIVEEIWRLDNEGYKKCDWMAVVASKGMQTLYG</sequence>
<keyword evidence="2" id="KW-0539">Nucleus</keyword>
<feature type="domain" description="Zn(2)-C6 fungal-type" evidence="3">
    <location>
        <begin position="12"/>
        <end position="40"/>
    </location>
</feature>